<evidence type="ECO:0000313" key="1">
    <source>
        <dbReference type="EMBL" id="GFH55300.1"/>
    </source>
</evidence>
<name>A0AAD3D2G1_9STRA</name>
<accession>A0AAD3D2G1</accession>
<dbReference type="Proteomes" id="UP001054902">
    <property type="component" value="Unassembled WGS sequence"/>
</dbReference>
<evidence type="ECO:0000313" key="2">
    <source>
        <dbReference type="Proteomes" id="UP001054902"/>
    </source>
</evidence>
<reference evidence="1 2" key="1">
    <citation type="journal article" date="2021" name="Sci. Rep.">
        <title>The genome of the diatom Chaetoceros tenuissimus carries an ancient integrated fragment of an extant virus.</title>
        <authorList>
            <person name="Hongo Y."/>
            <person name="Kimura K."/>
            <person name="Takaki Y."/>
            <person name="Yoshida Y."/>
            <person name="Baba S."/>
            <person name="Kobayashi G."/>
            <person name="Nagasaki K."/>
            <person name="Hano T."/>
            <person name="Tomaru Y."/>
        </authorList>
    </citation>
    <scope>NUCLEOTIDE SEQUENCE [LARGE SCALE GENOMIC DNA]</scope>
    <source>
        <strain evidence="1 2">NIES-3715</strain>
    </source>
</reference>
<sequence>MISHIHAIRSNNRHRIHVNRLPLHDGQEHDQVVFHRLGSEDEMARRTNASRLYDDQTALCSQLASPTASRTRRYNSADEFDNEELQNVLDDIVNNTLMILEGYYKKQQE</sequence>
<proteinExistence type="predicted"/>
<comment type="caution">
    <text evidence="1">The sequence shown here is derived from an EMBL/GenBank/DDBJ whole genome shotgun (WGS) entry which is preliminary data.</text>
</comment>
<protein>
    <submittedName>
        <fullName evidence="1">Uncharacterized protein</fullName>
    </submittedName>
</protein>
<gene>
    <name evidence="1" type="ORF">CTEN210_11776</name>
</gene>
<organism evidence="1 2">
    <name type="scientific">Chaetoceros tenuissimus</name>
    <dbReference type="NCBI Taxonomy" id="426638"/>
    <lineage>
        <taxon>Eukaryota</taxon>
        <taxon>Sar</taxon>
        <taxon>Stramenopiles</taxon>
        <taxon>Ochrophyta</taxon>
        <taxon>Bacillariophyta</taxon>
        <taxon>Coscinodiscophyceae</taxon>
        <taxon>Chaetocerotophycidae</taxon>
        <taxon>Chaetocerotales</taxon>
        <taxon>Chaetocerotaceae</taxon>
        <taxon>Chaetoceros</taxon>
    </lineage>
</organism>
<dbReference type="AlphaFoldDB" id="A0AAD3D2G1"/>
<keyword evidence="2" id="KW-1185">Reference proteome</keyword>
<dbReference type="EMBL" id="BLLK01000047">
    <property type="protein sequence ID" value="GFH55300.1"/>
    <property type="molecule type" value="Genomic_DNA"/>
</dbReference>